<protein>
    <submittedName>
        <fullName evidence="1">Uncharacterized protein</fullName>
    </submittedName>
</protein>
<gene>
    <name evidence="1" type="ORF">ACFFK0_24545</name>
</gene>
<proteinExistence type="predicted"/>
<keyword evidence="2" id="KW-1185">Reference proteome</keyword>
<evidence type="ECO:0000313" key="1">
    <source>
        <dbReference type="EMBL" id="MFC0215569.1"/>
    </source>
</evidence>
<accession>A0ABV6DSG4</accession>
<evidence type="ECO:0000313" key="2">
    <source>
        <dbReference type="Proteomes" id="UP001589776"/>
    </source>
</evidence>
<dbReference type="Proteomes" id="UP001589776">
    <property type="component" value="Unassembled WGS sequence"/>
</dbReference>
<name>A0ABV6DSG4_9BACL</name>
<reference evidence="1 2" key="1">
    <citation type="submission" date="2024-09" db="EMBL/GenBank/DDBJ databases">
        <authorList>
            <person name="Sun Q."/>
            <person name="Mori K."/>
        </authorList>
    </citation>
    <scope>NUCLEOTIDE SEQUENCE [LARGE SCALE GENOMIC DNA]</scope>
    <source>
        <strain evidence="1 2">CCM 7759</strain>
    </source>
</reference>
<sequence>MLTFEQKLQVIESFPELERKNVSLGRVNFHYEGSLTDKKNVVYHLHPNGNGYVYVGQLPGYDTDEKGFVNIRDFDEERLREAVAASIRLLSGHRAAAVQPAAVSAAQEGDAPEKELWTDADNNKLTVFFDEDLWYVYAGDNLDSAFETYEELEEYMQEEGFSKQGE</sequence>
<dbReference type="EMBL" id="JBHLWN010000098">
    <property type="protein sequence ID" value="MFC0215569.1"/>
    <property type="molecule type" value="Genomic_DNA"/>
</dbReference>
<organism evidence="1 2">
    <name type="scientific">Paenibacillus chartarius</name>
    <dbReference type="NCBI Taxonomy" id="747481"/>
    <lineage>
        <taxon>Bacteria</taxon>
        <taxon>Bacillati</taxon>
        <taxon>Bacillota</taxon>
        <taxon>Bacilli</taxon>
        <taxon>Bacillales</taxon>
        <taxon>Paenibacillaceae</taxon>
        <taxon>Paenibacillus</taxon>
    </lineage>
</organism>
<comment type="caution">
    <text evidence="1">The sequence shown here is derived from an EMBL/GenBank/DDBJ whole genome shotgun (WGS) entry which is preliminary data.</text>
</comment>
<dbReference type="RefSeq" id="WP_377473019.1">
    <property type="nucleotide sequence ID" value="NZ_JBHLWN010000098.1"/>
</dbReference>